<proteinExistence type="predicted"/>
<accession>A0ABD0WTG7</accession>
<dbReference type="Proteomes" id="UP001557470">
    <property type="component" value="Unassembled WGS sequence"/>
</dbReference>
<protein>
    <submittedName>
        <fullName evidence="2">Uncharacterized protein</fullName>
    </submittedName>
</protein>
<keyword evidence="3" id="KW-1185">Reference proteome</keyword>
<comment type="caution">
    <text evidence="2">The sequence shown here is derived from an EMBL/GenBank/DDBJ whole genome shotgun (WGS) entry which is preliminary data.</text>
</comment>
<evidence type="ECO:0000313" key="2">
    <source>
        <dbReference type="EMBL" id="KAL0978415.1"/>
    </source>
</evidence>
<sequence length="271" mass="28878">MDGRLYHLPFGGSSVSLNGTIQSGKSQQSYVPFALRDDGGLHNSQAHISLNEHGPLFQETKEHLDDPDWDSDSDLSGGGTKVAPHAYTLGQLQEEGPYPPEECWESLASDGSKRPHPHDNILSKQYWPGEYVTTASDSEGQAGADRLKVECLELGPTWDKRGVPDEMPGEQVEGSGKDNVMIMPSLSNVNAHPHRGILKKKQLSPIAERNGIKRIHNELSANAPGHASSSESTGGGAKPSLSDQLNGVALSIKAGTIDGDSSGSDPLNNSV</sequence>
<name>A0ABD0WTG7_UMBPY</name>
<dbReference type="AlphaFoldDB" id="A0ABD0WTG7"/>
<evidence type="ECO:0000256" key="1">
    <source>
        <dbReference type="SAM" id="MobiDB-lite"/>
    </source>
</evidence>
<feature type="compositionally biased region" description="Basic and acidic residues" evidence="1">
    <location>
        <begin position="111"/>
        <end position="121"/>
    </location>
</feature>
<evidence type="ECO:0000313" key="3">
    <source>
        <dbReference type="Proteomes" id="UP001557470"/>
    </source>
</evidence>
<reference evidence="2 3" key="1">
    <citation type="submission" date="2024-06" db="EMBL/GenBank/DDBJ databases">
        <authorList>
            <person name="Pan Q."/>
            <person name="Wen M."/>
            <person name="Jouanno E."/>
            <person name="Zahm M."/>
            <person name="Klopp C."/>
            <person name="Cabau C."/>
            <person name="Louis A."/>
            <person name="Berthelot C."/>
            <person name="Parey E."/>
            <person name="Roest Crollius H."/>
            <person name="Montfort J."/>
            <person name="Robinson-Rechavi M."/>
            <person name="Bouchez O."/>
            <person name="Lampietro C."/>
            <person name="Lopez Roques C."/>
            <person name="Donnadieu C."/>
            <person name="Postlethwait J."/>
            <person name="Bobe J."/>
            <person name="Verreycken H."/>
            <person name="Guiguen Y."/>
        </authorList>
    </citation>
    <scope>NUCLEOTIDE SEQUENCE [LARGE SCALE GENOMIC DNA]</scope>
    <source>
        <strain evidence="2">Up_M1</strain>
        <tissue evidence="2">Testis</tissue>
    </source>
</reference>
<feature type="region of interest" description="Disordered" evidence="1">
    <location>
        <begin position="61"/>
        <end position="122"/>
    </location>
</feature>
<dbReference type="EMBL" id="JAGEUA010000005">
    <property type="protein sequence ID" value="KAL0978415.1"/>
    <property type="molecule type" value="Genomic_DNA"/>
</dbReference>
<feature type="region of interest" description="Disordered" evidence="1">
    <location>
        <begin position="221"/>
        <end position="243"/>
    </location>
</feature>
<organism evidence="2 3">
    <name type="scientific">Umbra pygmaea</name>
    <name type="common">Eastern mudminnow</name>
    <dbReference type="NCBI Taxonomy" id="75934"/>
    <lineage>
        <taxon>Eukaryota</taxon>
        <taxon>Metazoa</taxon>
        <taxon>Chordata</taxon>
        <taxon>Craniata</taxon>
        <taxon>Vertebrata</taxon>
        <taxon>Euteleostomi</taxon>
        <taxon>Actinopterygii</taxon>
        <taxon>Neopterygii</taxon>
        <taxon>Teleostei</taxon>
        <taxon>Protacanthopterygii</taxon>
        <taxon>Esociformes</taxon>
        <taxon>Umbridae</taxon>
        <taxon>Umbra</taxon>
    </lineage>
</organism>
<gene>
    <name evidence="2" type="ORF">UPYG_G00170150</name>
</gene>